<reference evidence="2 3" key="2">
    <citation type="submission" date="2018-11" db="EMBL/GenBank/DDBJ databases">
        <authorList>
            <consortium name="Pathogen Informatics"/>
        </authorList>
    </citation>
    <scope>NUCLEOTIDE SEQUENCE [LARGE SCALE GENOMIC DNA]</scope>
</reference>
<feature type="compositionally biased region" description="Polar residues" evidence="1">
    <location>
        <begin position="30"/>
        <end position="54"/>
    </location>
</feature>
<accession>A0A0M3J681</accession>
<evidence type="ECO:0000313" key="3">
    <source>
        <dbReference type="Proteomes" id="UP000267096"/>
    </source>
</evidence>
<feature type="compositionally biased region" description="Polar residues" evidence="1">
    <location>
        <begin position="330"/>
        <end position="339"/>
    </location>
</feature>
<feature type="compositionally biased region" description="Polar residues" evidence="1">
    <location>
        <begin position="102"/>
        <end position="120"/>
    </location>
</feature>
<feature type="region of interest" description="Disordered" evidence="1">
    <location>
        <begin position="198"/>
        <end position="221"/>
    </location>
</feature>
<dbReference type="WBParaSite" id="ASIM_0000306601-mRNA-1">
    <property type="protein sequence ID" value="ASIM_0000306601-mRNA-1"/>
    <property type="gene ID" value="ASIM_0000306601"/>
</dbReference>
<feature type="compositionally biased region" description="Low complexity" evidence="1">
    <location>
        <begin position="84"/>
        <end position="101"/>
    </location>
</feature>
<feature type="region of interest" description="Disordered" evidence="1">
    <location>
        <begin position="321"/>
        <end position="342"/>
    </location>
</feature>
<feature type="region of interest" description="Disordered" evidence="1">
    <location>
        <begin position="78"/>
        <end position="127"/>
    </location>
</feature>
<feature type="region of interest" description="Disordered" evidence="1">
    <location>
        <begin position="1"/>
        <end position="55"/>
    </location>
</feature>
<gene>
    <name evidence="2" type="ORF">ASIM_LOCUS2915</name>
</gene>
<dbReference type="EMBL" id="UYRR01004181">
    <property type="protein sequence ID" value="VDK20825.1"/>
    <property type="molecule type" value="Genomic_DNA"/>
</dbReference>
<protein>
    <submittedName>
        <fullName evidence="2 4">Uncharacterized protein</fullName>
    </submittedName>
</protein>
<dbReference type="Proteomes" id="UP000267096">
    <property type="component" value="Unassembled WGS sequence"/>
</dbReference>
<evidence type="ECO:0000313" key="4">
    <source>
        <dbReference type="WBParaSite" id="ASIM_0000306601-mRNA-1"/>
    </source>
</evidence>
<proteinExistence type="predicted"/>
<reference evidence="4" key="1">
    <citation type="submission" date="2017-02" db="UniProtKB">
        <authorList>
            <consortium name="WormBaseParasite"/>
        </authorList>
    </citation>
    <scope>IDENTIFICATION</scope>
</reference>
<sequence>MTNNDQSRKPAKPYLRKGSGATGRLMSKINYPTLTRTRSRQSHSSVNNAQSSMQDGADSNLRLLADLDCESANTINRNQWPELSTRSNNNINNFARSSSSSPAQDQQPGSSRPLTGTTDSGCPEDPLYLLSPALTEHLASVVRDVTTDADVDSSMCSPITYSDEGRLARDLTTHSVIYDVSDYSASAISTSGIGRVTPSKGELSDGRVVGDSSEQGGSTPSVVADVSTIHASSIGPVTTTTTAALPSKTRKLEAVSGKQRTESCALNREIAVILPPVQSSKQLKQYSKGVRMPKAVNLSLGESTAEFEHLEARVHEMLASEGVDGEWPASSDTSHNTDGTRSKHWRSVIADFRQEALKNNV</sequence>
<feature type="compositionally biased region" description="Polar residues" evidence="1">
    <location>
        <begin position="212"/>
        <end position="221"/>
    </location>
</feature>
<keyword evidence="3" id="KW-1185">Reference proteome</keyword>
<name>A0A0M3J681_ANISI</name>
<organism evidence="4">
    <name type="scientific">Anisakis simplex</name>
    <name type="common">Herring worm</name>
    <dbReference type="NCBI Taxonomy" id="6269"/>
    <lineage>
        <taxon>Eukaryota</taxon>
        <taxon>Metazoa</taxon>
        <taxon>Ecdysozoa</taxon>
        <taxon>Nematoda</taxon>
        <taxon>Chromadorea</taxon>
        <taxon>Rhabditida</taxon>
        <taxon>Spirurina</taxon>
        <taxon>Ascaridomorpha</taxon>
        <taxon>Ascaridoidea</taxon>
        <taxon>Anisakidae</taxon>
        <taxon>Anisakis</taxon>
        <taxon>Anisakis simplex complex</taxon>
    </lineage>
</organism>
<evidence type="ECO:0000313" key="2">
    <source>
        <dbReference type="EMBL" id="VDK20825.1"/>
    </source>
</evidence>
<evidence type="ECO:0000256" key="1">
    <source>
        <dbReference type="SAM" id="MobiDB-lite"/>
    </source>
</evidence>
<dbReference type="AlphaFoldDB" id="A0A0M3J681"/>